<reference evidence="1 2" key="1">
    <citation type="submission" date="2017-10" db="EMBL/GenBank/DDBJ databases">
        <title>Massilia psychrophilum sp. nov., a novel purple-pigmented bacterium isolated from Tianshan glacier, Xinjiang Municipality, China.</title>
        <authorList>
            <person name="Wang H."/>
        </authorList>
    </citation>
    <scope>NUCLEOTIDE SEQUENCE [LARGE SCALE GENOMIC DNA]</scope>
    <source>
        <strain evidence="1 2">JCM 30074</strain>
    </source>
</reference>
<keyword evidence="2" id="KW-1185">Reference proteome</keyword>
<evidence type="ECO:0000313" key="2">
    <source>
        <dbReference type="Proteomes" id="UP000230390"/>
    </source>
</evidence>
<proteinExistence type="predicted"/>
<gene>
    <name evidence="1" type="ORF">CR105_03110</name>
</gene>
<dbReference type="AlphaFoldDB" id="A0A2G8TJ68"/>
<dbReference type="RefSeq" id="WP_099786984.1">
    <property type="nucleotide sequence ID" value="NZ_JBHLYV010000001.1"/>
</dbReference>
<dbReference type="Proteomes" id="UP000230390">
    <property type="component" value="Unassembled WGS sequence"/>
</dbReference>
<name>A0A2G8TJ68_9BURK</name>
<organism evidence="1 2">
    <name type="scientific">Massilia eurypsychrophila</name>
    <dbReference type="NCBI Taxonomy" id="1485217"/>
    <lineage>
        <taxon>Bacteria</taxon>
        <taxon>Pseudomonadati</taxon>
        <taxon>Pseudomonadota</taxon>
        <taxon>Betaproteobacteria</taxon>
        <taxon>Burkholderiales</taxon>
        <taxon>Oxalobacteraceae</taxon>
        <taxon>Telluria group</taxon>
        <taxon>Massilia</taxon>
    </lineage>
</organism>
<dbReference type="EMBL" id="PDOC01000002">
    <property type="protein sequence ID" value="PIL46095.1"/>
    <property type="molecule type" value="Genomic_DNA"/>
</dbReference>
<sequence length="87" mass="9578">MIAGKFGLECDSTSIMRRKGRARPTSTASVVEDAPPPLTPAELRLLKSFRAVDDRSRDFMERVAAAQAARRSLHKQPTLHLVTGGFQ</sequence>
<accession>A0A2G8TJ68</accession>
<evidence type="ECO:0000313" key="1">
    <source>
        <dbReference type="EMBL" id="PIL46095.1"/>
    </source>
</evidence>
<comment type="caution">
    <text evidence="1">The sequence shown here is derived from an EMBL/GenBank/DDBJ whole genome shotgun (WGS) entry which is preliminary data.</text>
</comment>
<protein>
    <submittedName>
        <fullName evidence="1">Uncharacterized protein</fullName>
    </submittedName>
</protein>